<dbReference type="SUPFAM" id="SSF51735">
    <property type="entry name" value="NAD(P)-binding Rossmann-fold domains"/>
    <property type="match status" value="1"/>
</dbReference>
<organism evidence="2 3">
    <name type="scientific">Lentilactobacillus hilgardii</name>
    <name type="common">Lactobacillus hilgardii</name>
    <dbReference type="NCBI Taxonomy" id="1588"/>
    <lineage>
        <taxon>Bacteria</taxon>
        <taxon>Bacillati</taxon>
        <taxon>Bacillota</taxon>
        <taxon>Bacilli</taxon>
        <taxon>Lactobacillales</taxon>
        <taxon>Lactobacillaceae</taxon>
        <taxon>Lentilactobacillus</taxon>
    </lineage>
</organism>
<evidence type="ECO:0000259" key="1">
    <source>
        <dbReference type="Pfam" id="PF13460"/>
    </source>
</evidence>
<dbReference type="SMR" id="A0A6P1E4K8"/>
<feature type="domain" description="NAD(P)-binding" evidence="1">
    <location>
        <begin position="7"/>
        <end position="188"/>
    </location>
</feature>
<dbReference type="Gene3D" id="3.40.50.720">
    <property type="entry name" value="NAD(P)-binding Rossmann-like Domain"/>
    <property type="match status" value="1"/>
</dbReference>
<protein>
    <submittedName>
        <fullName evidence="2">NAD(P)H-binding protein</fullName>
    </submittedName>
</protein>
<dbReference type="PANTHER" id="PTHR15020:SF50">
    <property type="entry name" value="UPF0659 PROTEIN YMR090W"/>
    <property type="match status" value="1"/>
</dbReference>
<dbReference type="AlphaFoldDB" id="A0A6P1E4K8"/>
<dbReference type="EMBL" id="CP047121">
    <property type="protein sequence ID" value="QHB51020.1"/>
    <property type="molecule type" value="Genomic_DNA"/>
</dbReference>
<evidence type="ECO:0000313" key="2">
    <source>
        <dbReference type="EMBL" id="QHB51020.1"/>
    </source>
</evidence>
<accession>A0A6P1E4K8</accession>
<dbReference type="RefSeq" id="WP_003551718.1">
    <property type="nucleotide sequence ID" value="NZ_CABKOL010000106.1"/>
</dbReference>
<dbReference type="Pfam" id="PF13460">
    <property type="entry name" value="NAD_binding_10"/>
    <property type="match status" value="1"/>
</dbReference>
<gene>
    <name evidence="2" type="ORF">GQR93_01675</name>
</gene>
<reference evidence="2 3" key="1">
    <citation type="submission" date="2019-12" db="EMBL/GenBank/DDBJ databases">
        <title>Lactobacillus hilgardii FLUB.</title>
        <authorList>
            <person name="Gustaw K."/>
        </authorList>
    </citation>
    <scope>NUCLEOTIDE SEQUENCE [LARGE SCALE GENOMIC DNA]</scope>
    <source>
        <strain evidence="2 3">FLUB</strain>
    </source>
</reference>
<evidence type="ECO:0000313" key="3">
    <source>
        <dbReference type="Proteomes" id="UP000465035"/>
    </source>
</evidence>
<dbReference type="InterPro" id="IPR016040">
    <property type="entry name" value="NAD(P)-bd_dom"/>
</dbReference>
<name>A0A6P1E4K8_LENHI</name>
<dbReference type="InterPro" id="IPR036291">
    <property type="entry name" value="NAD(P)-bd_dom_sf"/>
</dbReference>
<dbReference type="GeneID" id="69057063"/>
<proteinExistence type="predicted"/>
<dbReference type="PANTHER" id="PTHR15020">
    <property type="entry name" value="FLAVIN REDUCTASE-RELATED"/>
    <property type="match status" value="1"/>
</dbReference>
<dbReference type="Proteomes" id="UP000465035">
    <property type="component" value="Chromosome"/>
</dbReference>
<sequence length="214" mass="22858">MKIIVIGATGRVGKQVVSKLAENKSDQVLAGARKPESIEKGSNIKPFKIDLHDTKDNILKALPEADALIFTAGSGGKDLLQVDLNGAVKVMIEAAKRGIDRFVMLSSKDSLTPDSFSGDNPSPLANYLISKHFADLWLIKNTTLDYTILQPTALTETPGSGKVSLGEYTKNENSIENVADVLAEIVKDDHTIGKILPMSDGATPITDAVAEVKS</sequence>